<sequence>MINLYCGGSKLCVNTLHVLRYLRNDPTLGIYLSKEPNYTITAYCDSNWNACPDSRKSVSGYIVLIGNCPVSWKSKKQTTVSLSSAEAECRAVRKVVGELVWIERLLHELGEGPSQPISVFCDSQAAIHIAKNSVFHERTKHIEVDCHFVRDKLQEGLVTLHHIPTVE</sequence>
<dbReference type="SUPFAM" id="SSF56672">
    <property type="entry name" value="DNA/RNA polymerases"/>
    <property type="match status" value="1"/>
</dbReference>
<dbReference type="Proteomes" id="UP001234989">
    <property type="component" value="Chromosome 8"/>
</dbReference>
<keyword evidence="2" id="KW-1185">Reference proteome</keyword>
<evidence type="ECO:0000313" key="2">
    <source>
        <dbReference type="Proteomes" id="UP001234989"/>
    </source>
</evidence>
<dbReference type="InterPro" id="IPR043502">
    <property type="entry name" value="DNA/RNA_pol_sf"/>
</dbReference>
<gene>
    <name evidence="1" type="ORF">MTR67_036947</name>
</gene>
<proteinExistence type="predicted"/>
<protein>
    <submittedName>
        <fullName evidence="1">Uncharacterized protein</fullName>
    </submittedName>
</protein>
<accession>A0AAF0ZLK4</accession>
<dbReference type="EMBL" id="CP133619">
    <property type="protein sequence ID" value="WMV43562.1"/>
    <property type="molecule type" value="Genomic_DNA"/>
</dbReference>
<dbReference type="AlphaFoldDB" id="A0AAF0ZLK4"/>
<organism evidence="1 2">
    <name type="scientific">Solanum verrucosum</name>
    <dbReference type="NCBI Taxonomy" id="315347"/>
    <lineage>
        <taxon>Eukaryota</taxon>
        <taxon>Viridiplantae</taxon>
        <taxon>Streptophyta</taxon>
        <taxon>Embryophyta</taxon>
        <taxon>Tracheophyta</taxon>
        <taxon>Spermatophyta</taxon>
        <taxon>Magnoliopsida</taxon>
        <taxon>eudicotyledons</taxon>
        <taxon>Gunneridae</taxon>
        <taxon>Pentapetalae</taxon>
        <taxon>asterids</taxon>
        <taxon>lamiids</taxon>
        <taxon>Solanales</taxon>
        <taxon>Solanaceae</taxon>
        <taxon>Solanoideae</taxon>
        <taxon>Solaneae</taxon>
        <taxon>Solanum</taxon>
    </lineage>
</organism>
<dbReference type="PANTHER" id="PTHR11439">
    <property type="entry name" value="GAG-POL-RELATED RETROTRANSPOSON"/>
    <property type="match status" value="1"/>
</dbReference>
<reference evidence="1" key="1">
    <citation type="submission" date="2023-08" db="EMBL/GenBank/DDBJ databases">
        <title>A de novo genome assembly of Solanum verrucosum Schlechtendal, a Mexican diploid species geographically isolated from the other diploid A-genome species in potato relatives.</title>
        <authorList>
            <person name="Hosaka K."/>
        </authorList>
    </citation>
    <scope>NUCLEOTIDE SEQUENCE</scope>
    <source>
        <tissue evidence="1">Young leaves</tissue>
    </source>
</reference>
<name>A0AAF0ZLK4_SOLVR</name>
<dbReference type="CDD" id="cd09272">
    <property type="entry name" value="RNase_HI_RT_Ty1"/>
    <property type="match status" value="1"/>
</dbReference>
<evidence type="ECO:0000313" key="1">
    <source>
        <dbReference type="EMBL" id="WMV43562.1"/>
    </source>
</evidence>
<dbReference type="PANTHER" id="PTHR11439:SF469">
    <property type="entry name" value="REVERSE TRANSCRIPTASE TY1_COPIA-TYPE DOMAIN-CONTAINING PROTEIN"/>
    <property type="match status" value="1"/>
</dbReference>